<dbReference type="GO" id="GO:0003964">
    <property type="term" value="F:RNA-directed DNA polymerase activity"/>
    <property type="evidence" value="ECO:0007669"/>
    <property type="project" value="UniProtKB-KW"/>
</dbReference>
<keyword evidence="5" id="KW-0227">DNA damage</keyword>
<evidence type="ECO:0000313" key="13">
    <source>
        <dbReference type="Proteomes" id="UP001206089"/>
    </source>
</evidence>
<dbReference type="GO" id="GO:0006974">
    <property type="term" value="P:DNA damage response"/>
    <property type="evidence" value="ECO:0007669"/>
    <property type="project" value="UniProtKB-KW"/>
</dbReference>
<dbReference type="Pfam" id="PF00078">
    <property type="entry name" value="RVT_1"/>
    <property type="match status" value="1"/>
</dbReference>
<dbReference type="InterPro" id="IPR051083">
    <property type="entry name" value="GrpII_Intron_Splice-Mob/Def"/>
</dbReference>
<evidence type="ECO:0000256" key="3">
    <source>
        <dbReference type="ARBA" id="ARBA00022695"/>
    </source>
</evidence>
<dbReference type="InterPro" id="IPR000477">
    <property type="entry name" value="RT_dom"/>
</dbReference>
<organism evidence="12 13">
    <name type="scientific">Streptococcus suis</name>
    <dbReference type="NCBI Taxonomy" id="1307"/>
    <lineage>
        <taxon>Bacteria</taxon>
        <taxon>Bacillati</taxon>
        <taxon>Bacillota</taxon>
        <taxon>Bacilli</taxon>
        <taxon>Lactobacillales</taxon>
        <taxon>Streptococcaceae</taxon>
        <taxon>Streptococcus</taxon>
    </lineage>
</organism>
<dbReference type="PANTHER" id="PTHR34047:SF7">
    <property type="entry name" value="RNA-DIRECTED DNA POLYMERASE"/>
    <property type="match status" value="1"/>
</dbReference>
<evidence type="ECO:0000256" key="2">
    <source>
        <dbReference type="ARBA" id="ARBA00022679"/>
    </source>
</evidence>
<name>A0AAW5LTW1_STRSU</name>
<dbReference type="GO" id="GO:0046872">
    <property type="term" value="F:metal ion binding"/>
    <property type="evidence" value="ECO:0007669"/>
    <property type="project" value="UniProtKB-KW"/>
</dbReference>
<dbReference type="CDD" id="cd03487">
    <property type="entry name" value="RT_Bac_retron_II"/>
    <property type="match status" value="1"/>
</dbReference>
<dbReference type="NCBIfam" id="NF038237">
    <property type="entry name" value="retron_Ec67_fus"/>
    <property type="match status" value="1"/>
</dbReference>
<evidence type="ECO:0000256" key="6">
    <source>
        <dbReference type="ARBA" id="ARBA00022842"/>
    </source>
</evidence>
<reference evidence="12" key="1">
    <citation type="submission" date="2022-07" db="EMBL/GenBank/DDBJ databases">
        <authorList>
            <person name="Peng Z."/>
        </authorList>
    </citation>
    <scope>NUCLEOTIDE SEQUENCE</scope>
    <source>
        <strain evidence="12">2022WUSS069</strain>
    </source>
</reference>
<comment type="catalytic activity">
    <reaction evidence="10">
        <text>DNA(n) + a 2'-deoxyribonucleoside 5'-triphosphate = DNA(n+1) + diphosphate</text>
        <dbReference type="Rhea" id="RHEA:22508"/>
        <dbReference type="Rhea" id="RHEA-COMP:17339"/>
        <dbReference type="Rhea" id="RHEA-COMP:17340"/>
        <dbReference type="ChEBI" id="CHEBI:33019"/>
        <dbReference type="ChEBI" id="CHEBI:61560"/>
        <dbReference type="ChEBI" id="CHEBI:173112"/>
        <dbReference type="EC" id="2.7.7.49"/>
    </reaction>
</comment>
<evidence type="ECO:0000256" key="4">
    <source>
        <dbReference type="ARBA" id="ARBA00022723"/>
    </source>
</evidence>
<dbReference type="Proteomes" id="UP001206089">
    <property type="component" value="Unassembled WGS sequence"/>
</dbReference>
<sequence>MQWDEIKTREDFATFIGVPYKYLTYLLYNQRIENLYIAFEIPKKSGGVRIINSPEDRLKKILKKIMRKLEERMVFLEQEGKISSKVAHGFIKSKNIITNASSHRNRKIVLNVDIENFFPSFHFGRVKGFFEKNKYFKVPKEVAVFIAQLTCYNGSLPQGSPCSPIITNLICQILDFRIIELAQKYNLKYTRYADDMTFSTNDMQFVDTYIRFVEELGDLLTRSGFSLNDEKTHIQFQREKQTVTGLTVNKKVNVSRHFYKNTRAMVNTLYKKGEFMIDGERGTINQLFGRFNFIDQLVKYNNRIEREAIIRNDYVNQQKNLIKSVPDAENKFDYLKKLSAREREYRKFLYYYYFFSSTVPVIVTEGKTDSRYIKAALKNLYRRYPKLIERDEKGKFVFKIKFLRRTALLKYYFRFFEDGADAMKNLSNCWFGKTDEKLFPNYSELFKEITNRKALKPVIFLFDNELKNNKKPIRNFINHVSNNTIHDNKTIENEIRENNIFNVIDNLYLLTHPSETEDEEIEDLFDDPTLDYRIAGKVFTKESKFDVDKYYGKNDFSNYILQNYSQINFKNFTPLLDNLNKIVDVYEAKYKS</sequence>
<protein>
    <recommendedName>
        <fullName evidence="1">RNA-directed DNA polymerase</fullName>
        <ecNumber evidence="1">2.7.7.49</ecNumber>
    </recommendedName>
</protein>
<evidence type="ECO:0000256" key="9">
    <source>
        <dbReference type="ARBA" id="ARBA00034120"/>
    </source>
</evidence>
<dbReference type="RefSeq" id="WP_024409036.1">
    <property type="nucleotide sequence ID" value="NZ_CZFC01000010.1"/>
</dbReference>
<evidence type="ECO:0000256" key="5">
    <source>
        <dbReference type="ARBA" id="ARBA00022763"/>
    </source>
</evidence>
<keyword evidence="2" id="KW-0808">Transferase</keyword>
<feature type="domain" description="Reverse transcriptase" evidence="11">
    <location>
        <begin position="22"/>
        <end position="248"/>
    </location>
</feature>
<dbReference type="InterPro" id="IPR053543">
    <property type="entry name" value="Bacterial_RT"/>
</dbReference>
<proteinExistence type="inferred from homology"/>
<evidence type="ECO:0000256" key="1">
    <source>
        <dbReference type="ARBA" id="ARBA00012493"/>
    </source>
</evidence>
<dbReference type="GO" id="GO:0051607">
    <property type="term" value="P:defense response to virus"/>
    <property type="evidence" value="ECO:0007669"/>
    <property type="project" value="UniProtKB-KW"/>
</dbReference>
<evidence type="ECO:0000313" key="12">
    <source>
        <dbReference type="EMBL" id="MCR1233291.1"/>
    </source>
</evidence>
<accession>A0AAW5LTW1</accession>
<dbReference type="SUPFAM" id="SSF56672">
    <property type="entry name" value="DNA/RNA polymerases"/>
    <property type="match status" value="1"/>
</dbReference>
<dbReference type="EMBL" id="JANJPK010000027">
    <property type="protein sequence ID" value="MCR1233291.1"/>
    <property type="molecule type" value="Genomic_DNA"/>
</dbReference>
<keyword evidence="3" id="KW-0548">Nucleotidyltransferase</keyword>
<dbReference type="PROSITE" id="PS50878">
    <property type="entry name" value="RT_POL"/>
    <property type="match status" value="1"/>
</dbReference>
<keyword evidence="8" id="KW-0051">Antiviral defense</keyword>
<evidence type="ECO:0000256" key="10">
    <source>
        <dbReference type="ARBA" id="ARBA00048173"/>
    </source>
</evidence>
<evidence type="ECO:0000259" key="11">
    <source>
        <dbReference type="PROSITE" id="PS50878"/>
    </source>
</evidence>
<dbReference type="PANTHER" id="PTHR34047">
    <property type="entry name" value="NUCLEAR INTRON MATURASE 1, MITOCHONDRIAL-RELATED"/>
    <property type="match status" value="1"/>
</dbReference>
<dbReference type="InterPro" id="IPR043502">
    <property type="entry name" value="DNA/RNA_pol_sf"/>
</dbReference>
<dbReference type="AlphaFoldDB" id="A0AAW5LTW1"/>
<comment type="similarity">
    <text evidence="9">Belongs to the bacterial reverse transcriptase family.</text>
</comment>
<dbReference type="GO" id="GO:0003723">
    <property type="term" value="F:RNA binding"/>
    <property type="evidence" value="ECO:0007669"/>
    <property type="project" value="InterPro"/>
</dbReference>
<keyword evidence="6" id="KW-0460">Magnesium</keyword>
<keyword evidence="7 12" id="KW-0695">RNA-directed DNA polymerase</keyword>
<dbReference type="EC" id="2.7.7.49" evidence="1"/>
<dbReference type="PRINTS" id="PR00866">
    <property type="entry name" value="RNADNAPOLMS"/>
</dbReference>
<dbReference type="InterPro" id="IPR000123">
    <property type="entry name" value="Reverse_transcriptase_msDNA"/>
</dbReference>
<evidence type="ECO:0000256" key="8">
    <source>
        <dbReference type="ARBA" id="ARBA00023118"/>
    </source>
</evidence>
<gene>
    <name evidence="12" type="ORF">NQD44_09260</name>
</gene>
<evidence type="ECO:0000256" key="7">
    <source>
        <dbReference type="ARBA" id="ARBA00022918"/>
    </source>
</evidence>
<comment type="caution">
    <text evidence="12">The sequence shown here is derived from an EMBL/GenBank/DDBJ whole genome shotgun (WGS) entry which is preliminary data.</text>
</comment>
<keyword evidence="4" id="KW-0479">Metal-binding</keyword>